<comment type="caution">
    <text evidence="2">The sequence shown here is derived from an EMBL/GenBank/DDBJ whole genome shotgun (WGS) entry which is preliminary data.</text>
</comment>
<gene>
    <name evidence="2" type="ORF">DL762_002686</name>
</gene>
<accession>A0ABY0HH44</accession>
<protein>
    <submittedName>
        <fullName evidence="2">Uncharacterized protein</fullName>
    </submittedName>
</protein>
<evidence type="ECO:0000313" key="2">
    <source>
        <dbReference type="EMBL" id="RYO90356.1"/>
    </source>
</evidence>
<sequence>MSPVDQNRAAEDLIAYQDTIDPAAEAMVTDGYRHPSQQRFPSLPPYSPGPSQSRFMEGHGNEGNEMRLSEYVKGQTRAQNMKDAEGGL</sequence>
<organism evidence="2 3">
    <name type="scientific">Monosporascus cannonballus</name>
    <dbReference type="NCBI Taxonomy" id="155416"/>
    <lineage>
        <taxon>Eukaryota</taxon>
        <taxon>Fungi</taxon>
        <taxon>Dikarya</taxon>
        <taxon>Ascomycota</taxon>
        <taxon>Pezizomycotina</taxon>
        <taxon>Sordariomycetes</taxon>
        <taxon>Xylariomycetidae</taxon>
        <taxon>Xylariales</taxon>
        <taxon>Xylariales incertae sedis</taxon>
        <taxon>Monosporascus</taxon>
    </lineage>
</organism>
<dbReference type="EMBL" id="QJNS01000057">
    <property type="protein sequence ID" value="RYO90356.1"/>
    <property type="molecule type" value="Genomic_DNA"/>
</dbReference>
<dbReference type="Proteomes" id="UP000294003">
    <property type="component" value="Unassembled WGS sequence"/>
</dbReference>
<name>A0ABY0HH44_9PEZI</name>
<proteinExistence type="predicted"/>
<keyword evidence="3" id="KW-1185">Reference proteome</keyword>
<evidence type="ECO:0000256" key="1">
    <source>
        <dbReference type="SAM" id="MobiDB-lite"/>
    </source>
</evidence>
<reference evidence="2 3" key="1">
    <citation type="submission" date="2018-06" db="EMBL/GenBank/DDBJ databases">
        <title>Complete Genomes of Monosporascus.</title>
        <authorList>
            <person name="Robinson A.J."/>
            <person name="Natvig D.O."/>
        </authorList>
    </citation>
    <scope>NUCLEOTIDE SEQUENCE [LARGE SCALE GENOMIC DNA]</scope>
    <source>
        <strain evidence="2 3">CBS 609.92</strain>
    </source>
</reference>
<feature type="region of interest" description="Disordered" evidence="1">
    <location>
        <begin position="34"/>
        <end position="63"/>
    </location>
</feature>
<evidence type="ECO:0000313" key="3">
    <source>
        <dbReference type="Proteomes" id="UP000294003"/>
    </source>
</evidence>